<dbReference type="AlphaFoldDB" id="A0AAW9PZB6"/>
<dbReference type="RefSeq" id="WP_330482199.1">
    <property type="nucleotide sequence ID" value="NZ_JAZBJZ010000007.1"/>
</dbReference>
<protein>
    <submittedName>
        <fullName evidence="2">Phosphotransacetylase family protein</fullName>
    </submittedName>
</protein>
<dbReference type="Gene3D" id="3.40.50.300">
    <property type="entry name" value="P-loop containing nucleotide triphosphate hydrolases"/>
    <property type="match status" value="1"/>
</dbReference>
<reference evidence="2" key="1">
    <citation type="submission" date="2024-01" db="EMBL/GenBank/DDBJ databases">
        <title>Bank of Algae and Cyanobacteria of the Azores (BACA) strain genomes.</title>
        <authorList>
            <person name="Luz R."/>
            <person name="Cordeiro R."/>
            <person name="Fonseca A."/>
            <person name="Goncalves V."/>
        </authorList>
    </citation>
    <scope>NUCLEOTIDE SEQUENCE</scope>
    <source>
        <strain evidence="2">BACA0141</strain>
    </source>
</reference>
<evidence type="ECO:0000313" key="3">
    <source>
        <dbReference type="Proteomes" id="UP001333818"/>
    </source>
</evidence>
<dbReference type="Pfam" id="PF13500">
    <property type="entry name" value="AAA_26"/>
    <property type="match status" value="1"/>
</dbReference>
<dbReference type="SUPFAM" id="SSF52540">
    <property type="entry name" value="P-loop containing nucleoside triphosphate hydrolases"/>
    <property type="match status" value="1"/>
</dbReference>
<dbReference type="Proteomes" id="UP001333818">
    <property type="component" value="Unassembled WGS sequence"/>
</dbReference>
<feature type="domain" description="DRTGG" evidence="1">
    <location>
        <begin position="223"/>
        <end position="331"/>
    </location>
</feature>
<dbReference type="EMBL" id="JAZBJZ010000007">
    <property type="protein sequence ID" value="MEE3715776.1"/>
    <property type="molecule type" value="Genomic_DNA"/>
</dbReference>
<dbReference type="Gene3D" id="3.40.1390.20">
    <property type="entry name" value="HprK N-terminal domain-like"/>
    <property type="match status" value="1"/>
</dbReference>
<comment type="caution">
    <text evidence="2">The sequence shown here is derived from an EMBL/GenBank/DDBJ whole genome shotgun (WGS) entry which is preliminary data.</text>
</comment>
<evidence type="ECO:0000259" key="1">
    <source>
        <dbReference type="Pfam" id="PF07085"/>
    </source>
</evidence>
<sequence length="372" mass="40484">MPKDIKPKAKHLLIGSTRAGSGKSSTVLGLAKHLQERGIQIGYGKPLGTFVTKDLPESVQTLEADVAFITQTLNLPPACSRPTLLNLDKPTILGRLLGKDTKDYRAELSQYNQNLDGELILVEAPANTAEGALFGLSLHEMSDLLDAPILLVMRFGSLLVIDHVLAAKQRLGDRLLGVVINGIPEDQRENAIEVMQPYLESLGIPVLAMMPENRILRSVSVSELIDQLGATVLCRPENINFDSVMVEELKIGAMDVNSAQIFFRKSYNKAVITGSNRIDLQLAALETSTNCLILTGPPMLSGDVSHRANELGVPVLAVNKDTLTTVEIIEACLGQVRLHEGVKVESICAMMKEYFQFDRLLTILGLEPVLSA</sequence>
<gene>
    <name evidence="2" type="ORF">V2H45_03330</name>
</gene>
<dbReference type="InterPro" id="IPR010766">
    <property type="entry name" value="DRTGG"/>
</dbReference>
<dbReference type="InterPro" id="IPR028979">
    <property type="entry name" value="Ser_kin/Pase_Hpr-like_N_sf"/>
</dbReference>
<dbReference type="InterPro" id="IPR050500">
    <property type="entry name" value="Phos_Acetyltrans/Butyryltrans"/>
</dbReference>
<dbReference type="SUPFAM" id="SSF75138">
    <property type="entry name" value="HprK N-terminal domain-like"/>
    <property type="match status" value="1"/>
</dbReference>
<evidence type="ECO:0000313" key="2">
    <source>
        <dbReference type="EMBL" id="MEE3715776.1"/>
    </source>
</evidence>
<dbReference type="PANTHER" id="PTHR43356:SF2">
    <property type="entry name" value="PHOSPHATE ACETYLTRANSFERASE"/>
    <property type="match status" value="1"/>
</dbReference>
<dbReference type="CDD" id="cd03109">
    <property type="entry name" value="DTBS"/>
    <property type="match status" value="1"/>
</dbReference>
<organism evidence="2 3">
    <name type="scientific">Tumidithrix elongata BACA0141</name>
    <dbReference type="NCBI Taxonomy" id="2716417"/>
    <lineage>
        <taxon>Bacteria</taxon>
        <taxon>Bacillati</taxon>
        <taxon>Cyanobacteriota</taxon>
        <taxon>Cyanophyceae</taxon>
        <taxon>Pseudanabaenales</taxon>
        <taxon>Pseudanabaenaceae</taxon>
        <taxon>Tumidithrix</taxon>
        <taxon>Tumidithrix elongata</taxon>
    </lineage>
</organism>
<keyword evidence="3" id="KW-1185">Reference proteome</keyword>
<accession>A0AAW9PZB6</accession>
<proteinExistence type="predicted"/>
<name>A0AAW9PZB6_9CYAN</name>
<dbReference type="InterPro" id="IPR027417">
    <property type="entry name" value="P-loop_NTPase"/>
</dbReference>
<dbReference type="PANTHER" id="PTHR43356">
    <property type="entry name" value="PHOSPHATE ACETYLTRANSFERASE"/>
    <property type="match status" value="1"/>
</dbReference>
<dbReference type="Pfam" id="PF07085">
    <property type="entry name" value="DRTGG"/>
    <property type="match status" value="1"/>
</dbReference>